<dbReference type="InterPro" id="IPR012919">
    <property type="entry name" value="SUN_dom"/>
</dbReference>
<feature type="domain" description="SUN" evidence="3">
    <location>
        <begin position="617"/>
        <end position="829"/>
    </location>
</feature>
<evidence type="ECO:0000256" key="2">
    <source>
        <dbReference type="SAM" id="MobiDB-lite"/>
    </source>
</evidence>
<dbReference type="AlphaFoldDB" id="A0A9W6SZ02"/>
<organism evidence="4 5">
    <name type="scientific">Candida boidinii</name>
    <name type="common">Yeast</name>
    <dbReference type="NCBI Taxonomy" id="5477"/>
    <lineage>
        <taxon>Eukaryota</taxon>
        <taxon>Fungi</taxon>
        <taxon>Dikarya</taxon>
        <taxon>Ascomycota</taxon>
        <taxon>Saccharomycotina</taxon>
        <taxon>Pichiomycetes</taxon>
        <taxon>Pichiales</taxon>
        <taxon>Pichiaceae</taxon>
        <taxon>Ogataea</taxon>
        <taxon>Ogataea/Candida clade</taxon>
    </lineage>
</organism>
<keyword evidence="5" id="KW-1185">Reference proteome</keyword>
<evidence type="ECO:0000313" key="4">
    <source>
        <dbReference type="EMBL" id="GME69067.1"/>
    </source>
</evidence>
<gene>
    <name evidence="4" type="ORF">Cboi02_000205400</name>
</gene>
<proteinExistence type="predicted"/>
<dbReference type="PROSITE" id="PS51469">
    <property type="entry name" value="SUN"/>
    <property type="match status" value="1"/>
</dbReference>
<keyword evidence="1" id="KW-0175">Coiled coil</keyword>
<name>A0A9W6SZ02_CANBO</name>
<dbReference type="EMBL" id="BSXN01000566">
    <property type="protein sequence ID" value="GME69067.1"/>
    <property type="molecule type" value="Genomic_DNA"/>
</dbReference>
<feature type="region of interest" description="Disordered" evidence="2">
    <location>
        <begin position="168"/>
        <end position="194"/>
    </location>
</feature>
<evidence type="ECO:0000259" key="3">
    <source>
        <dbReference type="PROSITE" id="PS51469"/>
    </source>
</evidence>
<feature type="coiled-coil region" evidence="1">
    <location>
        <begin position="312"/>
        <end position="422"/>
    </location>
</feature>
<dbReference type="Gene3D" id="2.60.120.260">
    <property type="entry name" value="Galactose-binding domain-like"/>
    <property type="match status" value="1"/>
</dbReference>
<accession>A0A9W6SZ02</accession>
<protein>
    <submittedName>
        <fullName evidence="4">Unnamed protein product</fullName>
    </submittedName>
</protein>
<sequence>MEDPSTLEKVENLALEFDWSSSESDFEYSPPANSGMKIDRSIDTSYSFVLRQEDVDFLNKEYSNIRDKSVGSAEGAVDTNTKFLNHLKLNDHLDADEENTNNTTFLRSLNQRVHENGKIIINKERSFEDEDNDIINNNNKNDYKETEHLYDTESIGNSDDDSDYEIEEDFESEDDQEDETDDNYENDEFQFDDENGNDSILDEFNELNNNNDVTLDLDDPTFTNLESPKSRFKKIASFIVVLLSWVLLSFAAWKISQVPVVKELCKTGLNPRSYISAESMTSINNKFRYIEEHINELTLNQKNLHSIYNDLNSQVVSNKDSLDSKIQSLEDQVTFFIDDLAVKFTQISSSQIDNVESMNLRIDNLKSELSHLKDNYSISNRNYTLGSESEDKGLQNEILIKLQALESEINNYSDQFNEIKLIRDKIYGSIDSLEHNLENLVIKNLPSTIPVLNKNGRLELIPEFTEFIKELIDIQTTNTNTSNAAIVHTDLSWDEFFKKNKAELNDLISKVAINELKLIDKSEIQLIIKNMKINLENDLKLMKDNIESELIQNLIKQTENKTTSSGNNSSLYSSSIEYFESSKFANLLKSVISKELNTKILNSKNSNIYNFANYEKGARIISYLTKTPKLPRKRTKILDRIFNGWLDFIKRNFINSDKNSRKLIGFGHIDLLSNENSPANVILENNQYWQFLTNSLPVTIGIRLSEVIYLQDIGIYYPKNIDNILNASTKKISLLASPSDKNQYAKLLDKMSIFYNQDFSLKNLKGFVKLSEFEYNINNNENYQSFPLNHCKDILNDIPIKYIVLIIESNCGNDYITILHTVKAFGLTESEMYTTKMGLNFGEYQNEMFEVPVNEQTNLKFSKLLNTNSNKNSNKHAKNNFIPNLGDDIPI</sequence>
<dbReference type="Proteomes" id="UP001165120">
    <property type="component" value="Unassembled WGS sequence"/>
</dbReference>
<evidence type="ECO:0000256" key="1">
    <source>
        <dbReference type="SAM" id="Coils"/>
    </source>
</evidence>
<reference evidence="4" key="1">
    <citation type="submission" date="2023-04" db="EMBL/GenBank/DDBJ databases">
        <title>Candida boidinii NBRC 10035.</title>
        <authorList>
            <person name="Ichikawa N."/>
            <person name="Sato H."/>
            <person name="Tonouchi N."/>
        </authorList>
    </citation>
    <scope>NUCLEOTIDE SEQUENCE</scope>
    <source>
        <strain evidence="4">NBRC 10035</strain>
    </source>
</reference>
<evidence type="ECO:0000313" key="5">
    <source>
        <dbReference type="Proteomes" id="UP001165120"/>
    </source>
</evidence>
<dbReference type="Pfam" id="PF07738">
    <property type="entry name" value="Sad1_UNC"/>
    <property type="match status" value="1"/>
</dbReference>
<comment type="caution">
    <text evidence="4">The sequence shown here is derived from an EMBL/GenBank/DDBJ whole genome shotgun (WGS) entry which is preliminary data.</text>
</comment>